<dbReference type="InterPro" id="IPR013538">
    <property type="entry name" value="ASHA1/2-like_C"/>
</dbReference>
<dbReference type="AlphaFoldDB" id="A0AB39BWS2"/>
<evidence type="ECO:0000313" key="3">
    <source>
        <dbReference type="EMBL" id="XDI37995.1"/>
    </source>
</evidence>
<dbReference type="SUPFAM" id="SSF55961">
    <property type="entry name" value="Bet v1-like"/>
    <property type="match status" value="1"/>
</dbReference>
<reference evidence="3" key="1">
    <citation type="submission" date="2024-07" db="EMBL/GenBank/DDBJ databases">
        <title>Identification and characteristics of an arsenic-resistant bacterial isolate, which belongs to a novel species.</title>
        <authorList>
            <person name="Juszczyk A."/>
            <person name="Kowalczyk A."/>
            <person name="Was K."/>
            <person name="Kosowicz W."/>
            <person name="Budzyn A."/>
            <person name="Latowski D."/>
        </authorList>
    </citation>
    <scope>NUCLEOTIDE SEQUENCE</scope>
    <source>
        <strain evidence="3">As8PL</strain>
    </source>
</reference>
<feature type="domain" description="Activator of Hsp90 ATPase homologue 1/2-like C-terminal" evidence="2">
    <location>
        <begin position="17"/>
        <end position="157"/>
    </location>
</feature>
<dbReference type="InterPro" id="IPR023393">
    <property type="entry name" value="START-like_dom_sf"/>
</dbReference>
<sequence>MSDYSTTTVEMTRLIQAPVEMVFDAWLIPDVMRKWLFTTEETNKSATNEPVEGGTWEIIDHREGTDYRGIGSYVKMERPTTLVFTFKMPQFSESEDTIQVTFAEQENNCLMTFTHEIIVPHEPEWTKKDIEKALHEYNIQTEQGWSMMFDNLKQIVEVSY</sequence>
<dbReference type="Pfam" id="PF08327">
    <property type="entry name" value="AHSA1"/>
    <property type="match status" value="1"/>
</dbReference>
<gene>
    <name evidence="3" type="ORF">AB3N04_06665</name>
</gene>
<evidence type="ECO:0000256" key="1">
    <source>
        <dbReference type="ARBA" id="ARBA00006817"/>
    </source>
</evidence>
<proteinExistence type="inferred from homology"/>
<dbReference type="RefSeq" id="WP_368505320.1">
    <property type="nucleotide sequence ID" value="NZ_CP162551.1"/>
</dbReference>
<dbReference type="EMBL" id="CP162551">
    <property type="protein sequence ID" value="XDI37995.1"/>
    <property type="molecule type" value="Genomic_DNA"/>
</dbReference>
<protein>
    <submittedName>
        <fullName evidence="3">SRPBCC domain-containing protein</fullName>
    </submittedName>
</protein>
<name>A0AB39BWS2_9BACI</name>
<dbReference type="Gene3D" id="3.30.530.20">
    <property type="match status" value="1"/>
</dbReference>
<accession>A0AB39BWS2</accession>
<evidence type="ECO:0000259" key="2">
    <source>
        <dbReference type="Pfam" id="PF08327"/>
    </source>
</evidence>
<comment type="similarity">
    <text evidence="1">Belongs to the AHA1 family.</text>
</comment>
<dbReference type="CDD" id="cd07814">
    <property type="entry name" value="SRPBCC_CalC_Aha1-like"/>
    <property type="match status" value="1"/>
</dbReference>
<organism evidence="3">
    <name type="scientific">Alkalihalophilus sp. As8PL</name>
    <dbReference type="NCBI Taxonomy" id="3237103"/>
    <lineage>
        <taxon>Bacteria</taxon>
        <taxon>Bacillati</taxon>
        <taxon>Bacillota</taxon>
        <taxon>Bacilli</taxon>
        <taxon>Bacillales</taxon>
        <taxon>Bacillaceae</taxon>
        <taxon>Alkalihalophilus</taxon>
    </lineage>
</organism>